<comment type="caution">
    <text evidence="2">The sequence shown here is derived from an EMBL/GenBank/DDBJ whole genome shotgun (WGS) entry which is preliminary data.</text>
</comment>
<dbReference type="Proteomes" id="UP000325723">
    <property type="component" value="Unassembled WGS sequence"/>
</dbReference>
<protein>
    <submittedName>
        <fullName evidence="2">Uncharacterized protein</fullName>
    </submittedName>
</protein>
<proteinExistence type="predicted"/>
<evidence type="ECO:0000313" key="2">
    <source>
        <dbReference type="EMBL" id="VVP17221.1"/>
    </source>
</evidence>
<accession>A0A8H2RKC5</accession>
<reference evidence="2 3" key="1">
    <citation type="submission" date="2019-09" db="EMBL/GenBank/DDBJ databases">
        <authorList>
            <person name="Chandra G."/>
            <person name="Truman W A."/>
        </authorList>
    </citation>
    <scope>NUCLEOTIDE SEQUENCE [LARGE SCALE GENOMIC DNA]</scope>
    <source>
        <strain evidence="2">PS900</strain>
    </source>
</reference>
<sequence length="112" mass="12214">MAMWELFLPLAINTHPSQAPSLSRHYRLLLLVGQFDELTSHREAMNVGKGRRSPSVGNPVWSRKSETRMSNRVSFGSSEALPSLAGTSHTGSVAGAVTHKLRFSYADDICSG</sequence>
<name>A0A8H2RKC5_PSEFL</name>
<feature type="region of interest" description="Disordered" evidence="1">
    <location>
        <begin position="46"/>
        <end position="68"/>
    </location>
</feature>
<evidence type="ECO:0000313" key="3">
    <source>
        <dbReference type="Proteomes" id="UP000325723"/>
    </source>
</evidence>
<organism evidence="2 3">
    <name type="scientific">Pseudomonas fluorescens</name>
    <dbReference type="NCBI Taxonomy" id="294"/>
    <lineage>
        <taxon>Bacteria</taxon>
        <taxon>Pseudomonadati</taxon>
        <taxon>Pseudomonadota</taxon>
        <taxon>Gammaproteobacteria</taxon>
        <taxon>Pseudomonadales</taxon>
        <taxon>Pseudomonadaceae</taxon>
        <taxon>Pseudomonas</taxon>
    </lineage>
</organism>
<evidence type="ECO:0000256" key="1">
    <source>
        <dbReference type="SAM" id="MobiDB-lite"/>
    </source>
</evidence>
<dbReference type="EMBL" id="CABVIE010000011">
    <property type="protein sequence ID" value="VVP17221.1"/>
    <property type="molecule type" value="Genomic_DNA"/>
</dbReference>
<dbReference type="AlphaFoldDB" id="A0A8H2RKC5"/>
<gene>
    <name evidence="2" type="ORF">PS900_03661</name>
</gene>